<organism evidence="2 3">
    <name type="scientific">Colletotrichum zoysiae</name>
    <dbReference type="NCBI Taxonomy" id="1216348"/>
    <lineage>
        <taxon>Eukaryota</taxon>
        <taxon>Fungi</taxon>
        <taxon>Dikarya</taxon>
        <taxon>Ascomycota</taxon>
        <taxon>Pezizomycotina</taxon>
        <taxon>Sordariomycetes</taxon>
        <taxon>Hypocreomycetidae</taxon>
        <taxon>Glomerellales</taxon>
        <taxon>Glomerellaceae</taxon>
        <taxon>Colletotrichum</taxon>
        <taxon>Colletotrichum graminicola species complex</taxon>
    </lineage>
</organism>
<dbReference type="AlphaFoldDB" id="A0AAD9H411"/>
<name>A0AAD9H411_9PEZI</name>
<accession>A0AAD9H411</accession>
<dbReference type="Proteomes" id="UP001232148">
    <property type="component" value="Unassembled WGS sequence"/>
</dbReference>
<evidence type="ECO:0000313" key="3">
    <source>
        <dbReference type="Proteomes" id="UP001232148"/>
    </source>
</evidence>
<protein>
    <submittedName>
        <fullName evidence="2">Uncharacterized protein</fullName>
    </submittedName>
</protein>
<comment type="caution">
    <text evidence="2">The sequence shown here is derived from an EMBL/GenBank/DDBJ whole genome shotgun (WGS) entry which is preliminary data.</text>
</comment>
<gene>
    <name evidence="2" type="ORF">LX32DRAFT_215945</name>
</gene>
<evidence type="ECO:0000256" key="1">
    <source>
        <dbReference type="SAM" id="MobiDB-lite"/>
    </source>
</evidence>
<evidence type="ECO:0000313" key="2">
    <source>
        <dbReference type="EMBL" id="KAK2022025.1"/>
    </source>
</evidence>
<sequence length="206" mass="22162">MIIDSNHAIDIGEPTVAAEQQATRAGRFLIVEAGMWPSSDRLCQPNSKGSSPPFFFLRTTQRAAFSAVSRSPKRYSAHQPVRECPHSRFKPHRRTSPSGSGELAWLSLKGSRRLDLGKDGLLQRPGVASVVARPDEVSEASCSTGSCLLRSLTLGASLFLIDKAPRASLPCRRKNGLDVLVDGDVVTVSSGYSGEGRGLPPGVWHL</sequence>
<feature type="region of interest" description="Disordered" evidence="1">
    <location>
        <begin position="76"/>
        <end position="102"/>
    </location>
</feature>
<proteinExistence type="predicted"/>
<keyword evidence="3" id="KW-1185">Reference proteome</keyword>
<dbReference type="EMBL" id="MU843065">
    <property type="protein sequence ID" value="KAK2022025.1"/>
    <property type="molecule type" value="Genomic_DNA"/>
</dbReference>
<reference evidence="2" key="1">
    <citation type="submission" date="2021-06" db="EMBL/GenBank/DDBJ databases">
        <title>Comparative genomics, transcriptomics and evolutionary studies reveal genomic signatures of adaptation to plant cell wall in hemibiotrophic fungi.</title>
        <authorList>
            <consortium name="DOE Joint Genome Institute"/>
            <person name="Baroncelli R."/>
            <person name="Diaz J.F."/>
            <person name="Benocci T."/>
            <person name="Peng M."/>
            <person name="Battaglia E."/>
            <person name="Haridas S."/>
            <person name="Andreopoulos W."/>
            <person name="Labutti K."/>
            <person name="Pangilinan J."/>
            <person name="Floch G.L."/>
            <person name="Makela M.R."/>
            <person name="Henrissat B."/>
            <person name="Grigoriev I.V."/>
            <person name="Crouch J.A."/>
            <person name="De Vries R.P."/>
            <person name="Sukno S.A."/>
            <person name="Thon M.R."/>
        </authorList>
    </citation>
    <scope>NUCLEOTIDE SEQUENCE</scope>
    <source>
        <strain evidence="2">MAFF235873</strain>
    </source>
</reference>